<feature type="transmembrane region" description="Helical" evidence="1">
    <location>
        <begin position="21"/>
        <end position="41"/>
    </location>
</feature>
<gene>
    <name evidence="2" type="ORF">WAK64_08075</name>
</gene>
<keyword evidence="1" id="KW-0812">Transmembrane</keyword>
<feature type="transmembrane region" description="Helical" evidence="1">
    <location>
        <begin position="53"/>
        <end position="76"/>
    </location>
</feature>
<dbReference type="RefSeq" id="WP_336586451.1">
    <property type="nucleotide sequence ID" value="NZ_JBBAXC010000005.1"/>
</dbReference>
<evidence type="ECO:0000256" key="1">
    <source>
        <dbReference type="SAM" id="Phobius"/>
    </source>
</evidence>
<proteinExistence type="predicted"/>
<keyword evidence="1" id="KW-0472">Membrane</keyword>
<evidence type="ECO:0000313" key="3">
    <source>
        <dbReference type="Proteomes" id="UP001312865"/>
    </source>
</evidence>
<comment type="caution">
    <text evidence="2">The sequence shown here is derived from an EMBL/GenBank/DDBJ whole genome shotgun (WGS) entry which is preliminary data.</text>
</comment>
<accession>A0ABU8HCN3</accession>
<sequence length="100" mass="11957">MKKKKRFEKWEKRRVKGKKNFVIYSGVLGWGVTIGVLNFIVGEMLDYRFLGEWMFRFIFKLVCFMLGGILVGSTVWRINERDYNKHQYKKTHSKKSVSIT</sequence>
<name>A0ABU8HCN3_9BACI</name>
<evidence type="ECO:0000313" key="2">
    <source>
        <dbReference type="EMBL" id="MEI5907012.1"/>
    </source>
</evidence>
<protein>
    <submittedName>
        <fullName evidence="2">Uncharacterized protein</fullName>
    </submittedName>
</protein>
<reference evidence="2 3" key="1">
    <citation type="journal article" date="2018" name="J. Microbiol.">
        <title>Bacillus spongiae sp. nov., isolated from sponge of Jeju Island.</title>
        <authorList>
            <person name="Lee G.E."/>
            <person name="Im W.T."/>
            <person name="Park J.S."/>
        </authorList>
    </citation>
    <scope>NUCLEOTIDE SEQUENCE [LARGE SCALE GENOMIC DNA]</scope>
    <source>
        <strain evidence="2 3">135PIL107-10</strain>
    </source>
</reference>
<keyword evidence="3" id="KW-1185">Reference proteome</keyword>
<dbReference type="EMBL" id="JBBAXC010000005">
    <property type="protein sequence ID" value="MEI5907012.1"/>
    <property type="molecule type" value="Genomic_DNA"/>
</dbReference>
<dbReference type="Proteomes" id="UP001312865">
    <property type="component" value="Unassembled WGS sequence"/>
</dbReference>
<keyword evidence="1" id="KW-1133">Transmembrane helix</keyword>
<organism evidence="2 3">
    <name type="scientific">Bacillus spongiae</name>
    <dbReference type="NCBI Taxonomy" id="2683610"/>
    <lineage>
        <taxon>Bacteria</taxon>
        <taxon>Bacillati</taxon>
        <taxon>Bacillota</taxon>
        <taxon>Bacilli</taxon>
        <taxon>Bacillales</taxon>
        <taxon>Bacillaceae</taxon>
        <taxon>Bacillus</taxon>
    </lineage>
</organism>